<feature type="transmembrane region" description="Helical" evidence="1">
    <location>
        <begin position="397"/>
        <end position="420"/>
    </location>
</feature>
<dbReference type="OrthoDB" id="2014935at2"/>
<dbReference type="RefSeq" id="WP_058890246.1">
    <property type="nucleotide sequence ID" value="NZ_LQBL01000005.1"/>
</dbReference>
<feature type="transmembrane region" description="Helical" evidence="1">
    <location>
        <begin position="460"/>
        <end position="478"/>
    </location>
</feature>
<keyword evidence="3" id="KW-1185">Reference proteome</keyword>
<feature type="transmembrane region" description="Helical" evidence="1">
    <location>
        <begin position="22"/>
        <end position="44"/>
    </location>
</feature>
<feature type="transmembrane region" description="Helical" evidence="1">
    <location>
        <begin position="292"/>
        <end position="312"/>
    </location>
</feature>
<keyword evidence="1" id="KW-0812">Transmembrane</keyword>
<dbReference type="STRING" id="767452.AVL62_13370"/>
<feature type="transmembrane region" description="Helical" evidence="1">
    <location>
        <begin position="187"/>
        <end position="206"/>
    </location>
</feature>
<feature type="transmembrane region" description="Helical" evidence="1">
    <location>
        <begin position="432"/>
        <end position="453"/>
    </location>
</feature>
<evidence type="ECO:0000313" key="3">
    <source>
        <dbReference type="Proteomes" id="UP000054837"/>
    </source>
</evidence>
<dbReference type="EMBL" id="LQBL01000005">
    <property type="protein sequence ID" value="KUG57411.1"/>
    <property type="molecule type" value="Genomic_DNA"/>
</dbReference>
<evidence type="ECO:0000313" key="2">
    <source>
        <dbReference type="EMBL" id="KUG57411.1"/>
    </source>
</evidence>
<feature type="transmembrane region" description="Helical" evidence="1">
    <location>
        <begin position="124"/>
        <end position="149"/>
    </location>
</feature>
<gene>
    <name evidence="2" type="ORF">AVL62_13370</name>
</gene>
<proteinExistence type="predicted"/>
<feature type="transmembrane region" description="Helical" evidence="1">
    <location>
        <begin position="161"/>
        <end position="180"/>
    </location>
</feature>
<keyword evidence="1" id="KW-0472">Membrane</keyword>
<evidence type="ECO:0000256" key="1">
    <source>
        <dbReference type="SAM" id="Phobius"/>
    </source>
</evidence>
<feature type="transmembrane region" description="Helical" evidence="1">
    <location>
        <begin position="235"/>
        <end position="255"/>
    </location>
</feature>
<keyword evidence="1" id="KW-1133">Transmembrane helix</keyword>
<name>A0A0W8IBU2_9MICO</name>
<reference evidence="2 3" key="1">
    <citation type="submission" date="2015-12" db="EMBL/GenBank/DDBJ databases">
        <title>Serinicoccus chungangenesis strain CD08_5 genome sequencing and assembly.</title>
        <authorList>
            <person name="Chander A.M."/>
            <person name="Kaur G."/>
            <person name="Nair G.R."/>
            <person name="Dhawan D.K."/>
            <person name="Kochhar R.K."/>
            <person name="Mayilraj S."/>
            <person name="Bhadada S.K."/>
        </authorList>
    </citation>
    <scope>NUCLEOTIDE SEQUENCE [LARGE SCALE GENOMIC DNA]</scope>
    <source>
        <strain evidence="2 3">CD08_5</strain>
    </source>
</reference>
<feature type="transmembrane region" description="Helical" evidence="1">
    <location>
        <begin position="508"/>
        <end position="528"/>
    </location>
</feature>
<feature type="transmembrane region" description="Helical" evidence="1">
    <location>
        <begin position="83"/>
        <end position="103"/>
    </location>
</feature>
<feature type="transmembrane region" description="Helical" evidence="1">
    <location>
        <begin position="351"/>
        <end position="370"/>
    </location>
</feature>
<evidence type="ECO:0008006" key="4">
    <source>
        <dbReference type="Google" id="ProtNLM"/>
    </source>
</evidence>
<sequence>MSATTGVGTMTGIALRTGWRSLLAWVVGLAAVMVLTGSSISALYDTPEKVAGYAESLGGDALAVINGRVAGLDTLGGVLANEFGFVLSFAVPVMAIALTTRHTRREEETGRLELLLAARIGRHAPLAAAVLLVSAATVVTGAAVGAAMVPFGADPAGALRYGLAVAGLGLAFVGITAVAAQGVEHARAVWGIGLALTLVSFLLRGLGALREGALVWASPHGWVDEVRAFGEDARWWPLALPVLLWAGLVALAVALRSRRDVGGALLRPRRTHARASASLQTSLGLAWHQQRAVVAGWALGAAALMAVFGSLAQEIVDAVLDNPALGAFLGAGPEAQARAADLVLAPMMSTFLVMLALLVTAYVLVGVGSWRREEESGRLEVALSAPRPRSAWLGPRLLVVTVGALMVGAVGALALGAGAAASLGDDAWLGDVTGAAAAQLPAVLVFLGLGTALVGWLPRAAVAGWGVFALAAALAYLGPGLDLPSWLLDATPFLAVGQDVVGEGPQPAALAVLTVLGLVLLASGFVGLRRRDVPAG</sequence>
<comment type="caution">
    <text evidence="2">The sequence shown here is derived from an EMBL/GenBank/DDBJ whole genome shotgun (WGS) entry which is preliminary data.</text>
</comment>
<dbReference type="Proteomes" id="UP000054837">
    <property type="component" value="Unassembled WGS sequence"/>
</dbReference>
<accession>A0A0W8IBU2</accession>
<dbReference type="AlphaFoldDB" id="A0A0W8IBU2"/>
<protein>
    <recommendedName>
        <fullName evidence="4">Polyketide antibiotic transporter</fullName>
    </recommendedName>
</protein>
<organism evidence="2 3">
    <name type="scientific">Serinicoccus chungangensis</name>
    <dbReference type="NCBI Taxonomy" id="767452"/>
    <lineage>
        <taxon>Bacteria</taxon>
        <taxon>Bacillati</taxon>
        <taxon>Actinomycetota</taxon>
        <taxon>Actinomycetes</taxon>
        <taxon>Micrococcales</taxon>
        <taxon>Ornithinimicrobiaceae</taxon>
        <taxon>Serinicoccus</taxon>
    </lineage>
</organism>